<sequence>MGMTHIVDRRLNGKNKSAVNRERFLRRYRQHIKKAVADAVQRRSITDIERGESVSIPSRDIEEPVFHHGQGGKQEMVHPGNEEFVTGDEIAKPPGGGGGGSGSGQASPDGEGMDEFAFQITQEEFLDFLFDDLELPNLARKKLKDTEAFTYSRAGFTSQGVPAKLDVVRSLRGAHARRLGLGGSRRKKIRELEEQLAALKSAPEDLDAAFSHADQIEALEAEIASLKSNMRRIPFIDEIDLRYRQHIKKPKPATSAVMFCLMDVSGSMTQTHKDIAKRFFILLYLFLRKNYKKIDVVFIRHHTSAKEVDEEEFFYSRETGGTIVSSALKLMNKIIESRYSPDEWNIYAAQASDGDNWNDDSPVCGKILAERILPLVQYYAYVEITPQDHQMLWYEYEKVMEHAPQSFAMQQIADPGEIYPVFRQLFERKAA</sequence>
<reference evidence="4" key="1">
    <citation type="submission" date="2016-10" db="EMBL/GenBank/DDBJ databases">
        <authorList>
            <person name="Varghese N."/>
            <person name="Submissions S."/>
        </authorList>
    </citation>
    <scope>NUCLEOTIDE SEQUENCE [LARGE SCALE GENOMIC DNA]</scope>
    <source>
        <strain evidence="4">CGMCC 1.9167</strain>
    </source>
</reference>
<dbReference type="HAMAP" id="MF_01232">
    <property type="entry name" value="UPF0229"/>
    <property type="match status" value="1"/>
</dbReference>
<gene>
    <name evidence="3" type="ORF">SAMN05216203_1372</name>
</gene>
<evidence type="ECO:0000256" key="2">
    <source>
        <dbReference type="SAM" id="MobiDB-lite"/>
    </source>
</evidence>
<dbReference type="AlphaFoldDB" id="A0A1I6HNB8"/>
<comment type="similarity">
    <text evidence="1">Belongs to the UPF0229 family.</text>
</comment>
<dbReference type="NCBIfam" id="NF003707">
    <property type="entry name" value="PRK05325.1-2"/>
    <property type="match status" value="1"/>
</dbReference>
<dbReference type="Proteomes" id="UP000198644">
    <property type="component" value="Unassembled WGS sequence"/>
</dbReference>
<keyword evidence="4" id="KW-1185">Reference proteome</keyword>
<protein>
    <recommendedName>
        <fullName evidence="1">UPF0229 protein SAMN05216203_1372</fullName>
    </recommendedName>
</protein>
<accession>A0A1I6HNB8</accession>
<dbReference type="EMBL" id="FOYW01000001">
    <property type="protein sequence ID" value="SFR55932.1"/>
    <property type="molecule type" value="Genomic_DNA"/>
</dbReference>
<organism evidence="3 4">
    <name type="scientific">Marinobacter daqiaonensis</name>
    <dbReference type="NCBI Taxonomy" id="650891"/>
    <lineage>
        <taxon>Bacteria</taxon>
        <taxon>Pseudomonadati</taxon>
        <taxon>Pseudomonadota</taxon>
        <taxon>Gammaproteobacteria</taxon>
        <taxon>Pseudomonadales</taxon>
        <taxon>Marinobacteraceae</taxon>
        <taxon>Marinobacter</taxon>
    </lineage>
</organism>
<dbReference type="NCBIfam" id="NF003708">
    <property type="entry name" value="PRK05325.1-3"/>
    <property type="match status" value="1"/>
</dbReference>
<dbReference type="Pfam" id="PF04285">
    <property type="entry name" value="DUF444"/>
    <property type="match status" value="1"/>
</dbReference>
<evidence type="ECO:0000313" key="3">
    <source>
        <dbReference type="EMBL" id="SFR55932.1"/>
    </source>
</evidence>
<dbReference type="InterPro" id="IPR006698">
    <property type="entry name" value="UPF0229"/>
</dbReference>
<proteinExistence type="inferred from homology"/>
<evidence type="ECO:0000313" key="4">
    <source>
        <dbReference type="Proteomes" id="UP000198644"/>
    </source>
</evidence>
<feature type="compositionally biased region" description="Gly residues" evidence="2">
    <location>
        <begin position="94"/>
        <end position="103"/>
    </location>
</feature>
<evidence type="ECO:0000256" key="1">
    <source>
        <dbReference type="HAMAP-Rule" id="MF_01232"/>
    </source>
</evidence>
<name>A0A1I6HNB8_9GAMM</name>
<dbReference type="PANTHER" id="PTHR30510">
    <property type="entry name" value="UPF0229 PROTEIN YEAH"/>
    <property type="match status" value="1"/>
</dbReference>
<dbReference type="OrthoDB" id="9788289at2"/>
<feature type="region of interest" description="Disordered" evidence="2">
    <location>
        <begin position="85"/>
        <end position="112"/>
    </location>
</feature>
<dbReference type="PANTHER" id="PTHR30510:SF2">
    <property type="entry name" value="UPF0229 PROTEIN YEAH"/>
    <property type="match status" value="1"/>
</dbReference>
<dbReference type="STRING" id="650891.SAMN05216203_1372"/>